<evidence type="ECO:0000313" key="2">
    <source>
        <dbReference type="Proteomes" id="UP000607653"/>
    </source>
</evidence>
<proteinExistence type="predicted"/>
<gene>
    <name evidence="1" type="ORF">HUJ06_016784</name>
</gene>
<dbReference type="EMBL" id="DUZY01000008">
    <property type="protein sequence ID" value="DAD46847.1"/>
    <property type="molecule type" value="Genomic_DNA"/>
</dbReference>
<protein>
    <submittedName>
        <fullName evidence="1">Uncharacterized protein</fullName>
    </submittedName>
</protein>
<dbReference type="PANTHER" id="PTHR13343">
    <property type="entry name" value="CREG1 PROTEIN"/>
    <property type="match status" value="1"/>
</dbReference>
<dbReference type="PANTHER" id="PTHR13343:SF28">
    <property type="entry name" value="PENTATRICOPEPTIDE REPEAT (PPR) SUPERFAMILY PROTEIN"/>
    <property type="match status" value="1"/>
</dbReference>
<evidence type="ECO:0000313" key="1">
    <source>
        <dbReference type="EMBL" id="DAD46847.1"/>
    </source>
</evidence>
<dbReference type="Proteomes" id="UP000607653">
    <property type="component" value="Unassembled WGS sequence"/>
</dbReference>
<name>A0A822ZPM7_NELNU</name>
<dbReference type="AlphaFoldDB" id="A0A822ZPM7"/>
<sequence length="150" mass="17068">MELIYRNRVPRLIDGCSFSTRNNVLKTRVRATENHSGPTSNPLYRNRKPYYHPLEEIAESTPQDNGEDAILTAAETARTIIEVNSKAALIFSGLINDEVHESIFWPQLPYVTDEHGGELEKSCLSMKILHYRAFWPFGTDILGCIFLSVK</sequence>
<organism evidence="1 2">
    <name type="scientific">Nelumbo nucifera</name>
    <name type="common">Sacred lotus</name>
    <dbReference type="NCBI Taxonomy" id="4432"/>
    <lineage>
        <taxon>Eukaryota</taxon>
        <taxon>Viridiplantae</taxon>
        <taxon>Streptophyta</taxon>
        <taxon>Embryophyta</taxon>
        <taxon>Tracheophyta</taxon>
        <taxon>Spermatophyta</taxon>
        <taxon>Magnoliopsida</taxon>
        <taxon>Proteales</taxon>
        <taxon>Nelumbonaceae</taxon>
        <taxon>Nelumbo</taxon>
    </lineage>
</organism>
<keyword evidence="2" id="KW-1185">Reference proteome</keyword>
<accession>A0A822ZPM7</accession>
<comment type="caution">
    <text evidence="1">The sequence shown here is derived from an EMBL/GenBank/DDBJ whole genome shotgun (WGS) entry which is preliminary data.</text>
</comment>
<reference evidence="1 2" key="1">
    <citation type="journal article" date="2020" name="Mol. Biol. Evol.">
        <title>Distinct Expression and Methylation Patterns for Genes with Different Fates following a Single Whole-Genome Duplication in Flowering Plants.</title>
        <authorList>
            <person name="Shi T."/>
            <person name="Rahmani R.S."/>
            <person name="Gugger P.F."/>
            <person name="Wang M."/>
            <person name="Li H."/>
            <person name="Zhang Y."/>
            <person name="Li Z."/>
            <person name="Wang Q."/>
            <person name="Van de Peer Y."/>
            <person name="Marchal K."/>
            <person name="Chen J."/>
        </authorList>
    </citation>
    <scope>NUCLEOTIDE SEQUENCE [LARGE SCALE GENOMIC DNA]</scope>
    <source>
        <tissue evidence="1">Leaf</tissue>
    </source>
</reference>